<evidence type="ECO:0000313" key="2">
    <source>
        <dbReference type="EMBL" id="AFZ36952.1"/>
    </source>
</evidence>
<keyword evidence="3" id="KW-1185">Reference proteome</keyword>
<keyword evidence="1" id="KW-0472">Membrane</keyword>
<dbReference type="eggNOG" id="ENOG5032KWB">
    <property type="taxonomic scope" value="Bacteria"/>
</dbReference>
<dbReference type="Pfam" id="PF26394">
    <property type="entry name" value="Psb34"/>
    <property type="match status" value="1"/>
</dbReference>
<dbReference type="RefSeq" id="WP_015194614.1">
    <property type="nucleotide sequence ID" value="NC_019748.1"/>
</dbReference>
<dbReference type="EMBL" id="CP003653">
    <property type="protein sequence ID" value="AFZ36952.1"/>
    <property type="molecule type" value="Genomic_DNA"/>
</dbReference>
<reference evidence="3" key="1">
    <citation type="journal article" date="2013" name="Proc. Natl. Acad. Sci. U.S.A.">
        <title>Improving the coverage of the cyanobacterial phylum using diversity-driven genome sequencing.</title>
        <authorList>
            <person name="Shih P.M."/>
            <person name="Wu D."/>
            <person name="Latifi A."/>
            <person name="Axen S.D."/>
            <person name="Fewer D.P."/>
            <person name="Talla E."/>
            <person name="Calteau A."/>
            <person name="Cai F."/>
            <person name="Tandeau de Marsac N."/>
            <person name="Rippka R."/>
            <person name="Herdman M."/>
            <person name="Sivonen K."/>
            <person name="Coursin T."/>
            <person name="Laurent T."/>
            <person name="Goodwin L."/>
            <person name="Nolan M."/>
            <person name="Davenport K.W."/>
            <person name="Han C.S."/>
            <person name="Rubin E.M."/>
            <person name="Eisen J.A."/>
            <person name="Woyke T."/>
            <person name="Gugger M."/>
            <person name="Kerfeld C.A."/>
        </authorList>
    </citation>
    <scope>NUCLEOTIDE SEQUENCE [LARGE SCALE GENOMIC DNA]</scope>
    <source>
        <strain evidence="3">ATCC 29371 / PCC 7437</strain>
    </source>
</reference>
<dbReference type="Proteomes" id="UP000010473">
    <property type="component" value="Chromosome"/>
</dbReference>
<dbReference type="OrthoDB" id="462212at2"/>
<dbReference type="InterPro" id="IPR048028">
    <property type="entry name" value="Psb34-like"/>
</dbReference>
<evidence type="ECO:0000256" key="1">
    <source>
        <dbReference type="SAM" id="Phobius"/>
    </source>
</evidence>
<dbReference type="HOGENOM" id="CLU_200793_0_0_3"/>
<evidence type="ECO:0008006" key="4">
    <source>
        <dbReference type="Google" id="ProtNLM"/>
    </source>
</evidence>
<gene>
    <name evidence="2" type="ordered locus">Sta7437_3451</name>
</gene>
<protein>
    <recommendedName>
        <fullName evidence="4">Ssl1498 family light-harvesting-like protein</fullName>
    </recommendedName>
</protein>
<keyword evidence="1" id="KW-0812">Transmembrane</keyword>
<dbReference type="NCBIfam" id="NF033486">
    <property type="entry name" value="harvest_ssl1498"/>
    <property type="match status" value="1"/>
</dbReference>
<keyword evidence="1" id="KW-1133">Transmembrane helix</keyword>
<feature type="transmembrane region" description="Helical" evidence="1">
    <location>
        <begin position="34"/>
        <end position="55"/>
    </location>
</feature>
<organism evidence="2 3">
    <name type="scientific">Stanieria cyanosphaera (strain ATCC 29371 / PCC 7437)</name>
    <dbReference type="NCBI Taxonomy" id="111780"/>
    <lineage>
        <taxon>Bacteria</taxon>
        <taxon>Bacillati</taxon>
        <taxon>Cyanobacteriota</taxon>
        <taxon>Cyanophyceae</taxon>
        <taxon>Pleurocapsales</taxon>
        <taxon>Dermocarpellaceae</taxon>
        <taxon>Stanieria</taxon>
    </lineage>
</organism>
<accession>K9XZ59</accession>
<proteinExistence type="predicted"/>
<sequence>MYSTTDENGIINNFPKEPKMYLAEKPSSAQKRNYALQGIAAGLLLTAVVWISLAVS</sequence>
<dbReference type="KEGG" id="scs:Sta7437_3451"/>
<name>K9XZ59_STAC7</name>
<evidence type="ECO:0000313" key="3">
    <source>
        <dbReference type="Proteomes" id="UP000010473"/>
    </source>
</evidence>
<dbReference type="AlphaFoldDB" id="K9XZ59"/>